<gene>
    <name evidence="3" type="ordered locus">Mfla_1650</name>
</gene>
<evidence type="ECO:0000259" key="2">
    <source>
        <dbReference type="PROSITE" id="PS50975"/>
    </source>
</evidence>
<dbReference type="SUPFAM" id="SSF56059">
    <property type="entry name" value="Glutathione synthetase ATP-binding domain-like"/>
    <property type="match status" value="1"/>
</dbReference>
<dbReference type="GO" id="GO:0046872">
    <property type="term" value="F:metal ion binding"/>
    <property type="evidence" value="ECO:0007669"/>
    <property type="project" value="InterPro"/>
</dbReference>
<dbReference type="InterPro" id="IPR024710">
    <property type="entry name" value="MfnD"/>
</dbReference>
<evidence type="ECO:0000256" key="1">
    <source>
        <dbReference type="PROSITE-ProRule" id="PRU00409"/>
    </source>
</evidence>
<evidence type="ECO:0000313" key="4">
    <source>
        <dbReference type="Proteomes" id="UP000002440"/>
    </source>
</evidence>
<reference evidence="3 4" key="1">
    <citation type="submission" date="2006-03" db="EMBL/GenBank/DDBJ databases">
        <title>Complete sequence of Methylobacillus flagellatus KT.</title>
        <authorList>
            <consortium name="US DOE Joint Genome Institute"/>
            <person name="Copeland A."/>
            <person name="Lucas S."/>
            <person name="Lapidus A."/>
            <person name="Barry K."/>
            <person name="Detter J.C."/>
            <person name="Glavina del Rio T."/>
            <person name="Hammon N."/>
            <person name="Israni S."/>
            <person name="Dalin E."/>
            <person name="Tice H."/>
            <person name="Pitluck S."/>
            <person name="Brettin T."/>
            <person name="Bruce D."/>
            <person name="Han C."/>
            <person name="Tapia R."/>
            <person name="Saunders E."/>
            <person name="Gilna P."/>
            <person name="Schmutz J."/>
            <person name="Larimer F."/>
            <person name="Land M."/>
            <person name="Kyrpides N."/>
            <person name="Anderson I."/>
            <person name="Richardson P."/>
        </authorList>
    </citation>
    <scope>NUCLEOTIDE SEQUENCE [LARGE SCALE GENOMIC DNA]</scope>
    <source>
        <strain evidence="4">KT / ATCC 51484 / DSM 6875</strain>
    </source>
</reference>
<organism evidence="3 4">
    <name type="scientific">Methylobacillus flagellatus (strain ATCC 51484 / DSM 6875 / VKM B-1610 / KT)</name>
    <dbReference type="NCBI Taxonomy" id="265072"/>
    <lineage>
        <taxon>Bacteria</taxon>
        <taxon>Pseudomonadati</taxon>
        <taxon>Pseudomonadota</taxon>
        <taxon>Betaproteobacteria</taxon>
        <taxon>Nitrosomonadales</taxon>
        <taxon>Methylophilaceae</taxon>
        <taxon>Methylobacillus</taxon>
    </lineage>
</organism>
<keyword evidence="1" id="KW-0547">Nucleotide-binding</keyword>
<dbReference type="STRING" id="265072.Mfla_1650"/>
<dbReference type="HOGENOM" id="CLU_059501_0_0_4"/>
<proteinExistence type="predicted"/>
<accession>Q1H0R9</accession>
<dbReference type="Proteomes" id="UP000002440">
    <property type="component" value="Chromosome"/>
</dbReference>
<dbReference type="eggNOG" id="COG1821">
    <property type="taxonomic scope" value="Bacteria"/>
</dbReference>
<evidence type="ECO:0000313" key="3">
    <source>
        <dbReference type="EMBL" id="ABE49918.1"/>
    </source>
</evidence>
<protein>
    <submittedName>
        <fullName evidence="3">Protein involved in tetrahydromethanopterin-linked formaldehyde oxidation, Orf1</fullName>
    </submittedName>
</protein>
<dbReference type="Pfam" id="PF18301">
    <property type="entry name" value="preATP-grasp_3"/>
    <property type="match status" value="1"/>
</dbReference>
<dbReference type="PROSITE" id="PS50975">
    <property type="entry name" value="ATP_GRASP"/>
    <property type="match status" value="1"/>
</dbReference>
<sequence>MRDAMLDAMDGVPGVDILLAHDPRLPMPTHASQCHVLNDDDEPWQIWMSLMAAADMVWLVAPESAGVLQQLTEAVEASGKVLLTSASEAVRMAGSKWQTYRQLHGAGVPVVETMQAPHRPDSGSAWVVKPDDGVSCDNARYFHDADALESWLQNIPAGHIVQPYVQGLPASLTMLCRGGEAWLLACNQQLVEVEQGRIRYCGGIVNGTAERWTDFDELARQVAAAIPGLFGYVGVDLIIGNDGCLHVLEVNPRLTTSFAGLQAAIHYNPARLLLDLFYNEDFKLPSGLQRNRIEIKLND</sequence>
<dbReference type="GO" id="GO:0005524">
    <property type="term" value="F:ATP binding"/>
    <property type="evidence" value="ECO:0007669"/>
    <property type="project" value="UniProtKB-UniRule"/>
</dbReference>
<keyword evidence="4" id="KW-1185">Reference proteome</keyword>
<dbReference type="InterPro" id="IPR040803">
    <property type="entry name" value="MfnD_preATP-grasp"/>
</dbReference>
<dbReference type="AlphaFoldDB" id="Q1H0R9"/>
<dbReference type="InterPro" id="IPR011761">
    <property type="entry name" value="ATP-grasp"/>
</dbReference>
<dbReference type="OrthoDB" id="271331at2"/>
<dbReference type="EMBL" id="CP000284">
    <property type="protein sequence ID" value="ABE49918.1"/>
    <property type="molecule type" value="Genomic_DNA"/>
</dbReference>
<name>Q1H0R9_METFK</name>
<dbReference type="PIRSF" id="PIRSF016766">
    <property type="entry name" value="UCP016766_ATPgrasp"/>
    <property type="match status" value="1"/>
</dbReference>
<dbReference type="Gene3D" id="2.30.36.100">
    <property type="match status" value="1"/>
</dbReference>
<keyword evidence="1" id="KW-0067">ATP-binding</keyword>
<dbReference type="Gene3D" id="3.30.470.20">
    <property type="entry name" value="ATP-grasp fold, B domain"/>
    <property type="match status" value="1"/>
</dbReference>
<dbReference type="InterPro" id="IPR003806">
    <property type="entry name" value="ATP-grasp_PylC-type"/>
</dbReference>
<feature type="domain" description="ATP-grasp" evidence="2">
    <location>
        <begin position="100"/>
        <end position="278"/>
    </location>
</feature>
<dbReference type="Pfam" id="PF02655">
    <property type="entry name" value="ATP-grasp_3"/>
    <property type="match status" value="1"/>
</dbReference>
<dbReference type="KEGG" id="mfa:Mfla_1650"/>